<reference evidence="2 3" key="1">
    <citation type="submission" date="2014-06" db="EMBL/GenBank/DDBJ databases">
        <title>The Genome of the Aflatoxigenic Filamentous Fungus Aspergillus nomius.</title>
        <authorList>
            <person name="Moore M.G."/>
            <person name="Shannon B.M."/>
            <person name="Brian M.M."/>
        </authorList>
    </citation>
    <scope>NUCLEOTIDE SEQUENCE [LARGE SCALE GENOMIC DNA]</scope>
    <source>
        <strain evidence="2 3">NRRL 13137</strain>
    </source>
</reference>
<dbReference type="OrthoDB" id="1923844at2759"/>
<comment type="caution">
    <text evidence="2">The sequence shown here is derived from an EMBL/GenBank/DDBJ whole genome shotgun (WGS) entry which is preliminary data.</text>
</comment>
<dbReference type="Pfam" id="PF13714">
    <property type="entry name" value="PEP_mutase"/>
    <property type="match status" value="1"/>
</dbReference>
<dbReference type="Gene3D" id="3.20.20.60">
    <property type="entry name" value="Phosphoenolpyruvate-binding domains"/>
    <property type="match status" value="1"/>
</dbReference>
<dbReference type="InterPro" id="IPR040442">
    <property type="entry name" value="Pyrv_kinase-like_dom_sf"/>
</dbReference>
<dbReference type="SUPFAM" id="SSF51621">
    <property type="entry name" value="Phosphoenolpyruvate/pyruvate domain"/>
    <property type="match status" value="1"/>
</dbReference>
<dbReference type="Proteomes" id="UP000037505">
    <property type="component" value="Unassembled WGS sequence"/>
</dbReference>
<evidence type="ECO:0000256" key="1">
    <source>
        <dbReference type="ARBA" id="ARBA00038455"/>
    </source>
</evidence>
<organism evidence="2 3">
    <name type="scientific">Aspergillus nomiae NRRL (strain ATCC 15546 / NRRL 13137 / CBS 260.88 / M93)</name>
    <dbReference type="NCBI Taxonomy" id="1509407"/>
    <lineage>
        <taxon>Eukaryota</taxon>
        <taxon>Fungi</taxon>
        <taxon>Dikarya</taxon>
        <taxon>Ascomycota</taxon>
        <taxon>Pezizomycotina</taxon>
        <taxon>Eurotiomycetes</taxon>
        <taxon>Eurotiomycetidae</taxon>
        <taxon>Eurotiales</taxon>
        <taxon>Aspergillaceae</taxon>
        <taxon>Aspergillus</taxon>
        <taxon>Aspergillus subgen. Circumdati</taxon>
    </lineage>
</organism>
<gene>
    <name evidence="2" type="ORF">ANOM_005737</name>
</gene>
<dbReference type="GeneID" id="26807541"/>
<dbReference type="CDD" id="cd00377">
    <property type="entry name" value="ICL_PEPM"/>
    <property type="match status" value="1"/>
</dbReference>
<dbReference type="InterPro" id="IPR039556">
    <property type="entry name" value="ICL/PEPM"/>
</dbReference>
<evidence type="ECO:0000313" key="2">
    <source>
        <dbReference type="EMBL" id="KNG85760.1"/>
    </source>
</evidence>
<sequence>MSPSIKSVLKKSQGRVRLLEAHDHATKETIRGTFSEDGESFDGIWLSGLTQTTYLGIPDTELISPLQRAVHMSGSNNNIQQDGRRPLCAAFDADSGGNVEEIPQLISCLLSLGISMVIIEDKSLTSPGQKVNSLAGASHSQGQANMYEFATILQAFRDAARDREIMITARIESFTTRTPDENEAKEFTSVQLALEDALARAELYKSCGADAIMIHSKSKSPLEVLSFLTQFRSQDADTPLVVVPTTYGSITDKELHQAGANIIIYANHLMRAKIAAVDAISTFLLATRQSGFSFGNKSWDRALQFRNFGYLLQKLEKAESLSESAREYRALAMTYALIHVKKVIKVLLQGRNARAADNYIITAKELLNINSQQISPLNNLLLEEEKGKELYTAKL</sequence>
<protein>
    <submittedName>
        <fullName evidence="2">Putative phosphoenolpyruvate phosphomutase</fullName>
    </submittedName>
</protein>
<accession>A0A0L1J257</accession>
<dbReference type="PANTHER" id="PTHR42905">
    <property type="entry name" value="PHOSPHOENOLPYRUVATE CARBOXYLASE"/>
    <property type="match status" value="1"/>
</dbReference>
<dbReference type="PANTHER" id="PTHR42905:SF7">
    <property type="entry name" value="PHOSPHOENOLPYRUVATE PHOSPHOMUTASE"/>
    <property type="match status" value="1"/>
</dbReference>
<comment type="similarity">
    <text evidence="1">Belongs to the isocitrate lyase/PEP mutase superfamily. PEP mutase family.</text>
</comment>
<dbReference type="EMBL" id="JNOM01000143">
    <property type="protein sequence ID" value="KNG85760.1"/>
    <property type="molecule type" value="Genomic_DNA"/>
</dbReference>
<dbReference type="RefSeq" id="XP_015406683.1">
    <property type="nucleotide sequence ID" value="XM_015550994.1"/>
</dbReference>
<dbReference type="AlphaFoldDB" id="A0A0L1J257"/>
<proteinExistence type="inferred from homology"/>
<dbReference type="GO" id="GO:0003824">
    <property type="term" value="F:catalytic activity"/>
    <property type="evidence" value="ECO:0007669"/>
    <property type="project" value="InterPro"/>
</dbReference>
<dbReference type="STRING" id="1509407.A0A0L1J257"/>
<keyword evidence="3" id="KW-1185">Reference proteome</keyword>
<name>A0A0L1J257_ASPN3</name>
<keyword evidence="2" id="KW-0670">Pyruvate</keyword>
<evidence type="ECO:0000313" key="3">
    <source>
        <dbReference type="Proteomes" id="UP000037505"/>
    </source>
</evidence>
<dbReference type="InterPro" id="IPR015813">
    <property type="entry name" value="Pyrv/PenolPyrv_kinase-like_dom"/>
</dbReference>